<dbReference type="SUPFAM" id="SSF52467">
    <property type="entry name" value="DHS-like NAD/FAD-binding domain"/>
    <property type="match status" value="1"/>
</dbReference>
<keyword evidence="2" id="KW-0808">Transferase</keyword>
<accession>A0ABQ5Q4R2</accession>
<dbReference type="InterPro" id="IPR029035">
    <property type="entry name" value="DHS-like_NAD/FAD-binding_dom"/>
</dbReference>
<reference evidence="3 4" key="1">
    <citation type="journal article" date="2023" name="Antonie Van Leeuwenhoek">
        <title>Mesoterricola silvestris gen. nov., sp. nov., Mesoterricola sediminis sp. nov., Geothrix oryzae sp. nov., Geothrix edaphica sp. nov., Geothrix rubra sp. nov., and Geothrix limicola sp. nov., six novel members of Acidobacteriota isolated from soils.</title>
        <authorList>
            <person name="Itoh H."/>
            <person name="Sugisawa Y."/>
            <person name="Mise K."/>
            <person name="Xu Z."/>
            <person name="Kuniyasu M."/>
            <person name="Ushijima N."/>
            <person name="Kawano K."/>
            <person name="Kobayashi E."/>
            <person name="Shiratori Y."/>
            <person name="Masuda Y."/>
            <person name="Senoo K."/>
        </authorList>
    </citation>
    <scope>NUCLEOTIDE SEQUENCE [LARGE SCALE GENOMIC DNA]</scope>
    <source>
        <strain evidence="3 4">Red803</strain>
    </source>
</reference>
<proteinExistence type="inferred from homology"/>
<dbReference type="InterPro" id="IPR036982">
    <property type="entry name" value="Deoxyhypusine_synthase_sf"/>
</dbReference>
<evidence type="ECO:0000313" key="3">
    <source>
        <dbReference type="EMBL" id="GLH69508.1"/>
    </source>
</evidence>
<comment type="similarity">
    <text evidence="1">Belongs to the deoxyhypusine synthase family.</text>
</comment>
<protein>
    <submittedName>
        <fullName evidence="3">Deoxyhypusine synthase</fullName>
    </submittedName>
</protein>
<dbReference type="Pfam" id="PF01916">
    <property type="entry name" value="DS"/>
    <property type="match status" value="1"/>
</dbReference>
<dbReference type="EMBL" id="BSDD01000002">
    <property type="protein sequence ID" value="GLH69508.1"/>
    <property type="molecule type" value="Genomic_DNA"/>
</dbReference>
<sequence length="403" mass="43120">MHEDREAPSSFLSGARIAPAGIAKGVSVADLVDQAFLAYNAGRLGDGARLLAQKILRPEVTVGMTLTGALTPAGLGRSCLIPLVQNGLVDWIISTGANLYHDTHFALDLSLHRGSATVPDTVLRDEGVVRIYDILFDYTVLLDTDAFYRELIKAPAFQRSMSTAEFHQMVGRALHERERALGIGTVSLLSAAYQAGVPIYTSSPGDSSIGMNVAAVALEGNKLQFDVNADVNETASIVLDAKLKGGASAVWILGGGSPKNFILQTEPQIQEVLGIDERGHDYFLQITDARPDTGGLSGATPAEAVSWGKIDPDQLPDAVVAYVDSTIALPLLTAYVLDRVGSRPLKRLLDRREALMQQLMDQYASRGRLSGAPTTARDAAKRAVTVGMPERGKDTWPCGTPKR</sequence>
<dbReference type="NCBIfam" id="NF001980">
    <property type="entry name" value="PRK00770.1"/>
    <property type="match status" value="1"/>
</dbReference>
<dbReference type="Proteomes" id="UP001165089">
    <property type="component" value="Unassembled WGS sequence"/>
</dbReference>
<evidence type="ECO:0000313" key="4">
    <source>
        <dbReference type="Proteomes" id="UP001165089"/>
    </source>
</evidence>
<name>A0ABQ5Q4R2_9BACT</name>
<keyword evidence="4" id="KW-1185">Reference proteome</keyword>
<dbReference type="PANTHER" id="PTHR11703">
    <property type="entry name" value="DEOXYHYPUSINE SYNTHASE"/>
    <property type="match status" value="1"/>
</dbReference>
<evidence type="ECO:0000256" key="1">
    <source>
        <dbReference type="ARBA" id="ARBA00009892"/>
    </source>
</evidence>
<dbReference type="PANTHER" id="PTHR11703:SF2">
    <property type="entry name" value="DEOXYHYPUSINE SYNTHASE-LIKE PROTEIN"/>
    <property type="match status" value="1"/>
</dbReference>
<gene>
    <name evidence="3" type="ORF">GETHPA_10410</name>
</gene>
<comment type="caution">
    <text evidence="3">The sequence shown here is derived from an EMBL/GenBank/DDBJ whole genome shotgun (WGS) entry which is preliminary data.</text>
</comment>
<organism evidence="3 4">
    <name type="scientific">Geothrix rubra</name>
    <dbReference type="NCBI Taxonomy" id="2927977"/>
    <lineage>
        <taxon>Bacteria</taxon>
        <taxon>Pseudomonadati</taxon>
        <taxon>Acidobacteriota</taxon>
        <taxon>Holophagae</taxon>
        <taxon>Holophagales</taxon>
        <taxon>Holophagaceae</taxon>
        <taxon>Geothrix</taxon>
    </lineage>
</organism>
<dbReference type="InterPro" id="IPR002773">
    <property type="entry name" value="Deoxyhypusine_synthase"/>
</dbReference>
<evidence type="ECO:0000256" key="2">
    <source>
        <dbReference type="ARBA" id="ARBA00022679"/>
    </source>
</evidence>
<dbReference type="RefSeq" id="WP_285723528.1">
    <property type="nucleotide sequence ID" value="NZ_BSDD01000002.1"/>
</dbReference>
<dbReference type="Gene3D" id="3.40.910.10">
    <property type="entry name" value="Deoxyhypusine synthase"/>
    <property type="match status" value="1"/>
</dbReference>